<dbReference type="EMBL" id="AMQX01000006">
    <property type="protein sequence ID" value="EKS50922.1"/>
    <property type="molecule type" value="Genomic_DNA"/>
</dbReference>
<comment type="caution">
    <text evidence="1">The sequence shown here is derived from an EMBL/GenBank/DDBJ whole genome shotgun (WGS) entry which is preliminary data.</text>
</comment>
<sequence>MCVVACAGSRSITRSPAQGSECKDLCRNGQSPAITSKAAYTPIPNRAGSRSLYFRKDVVDA</sequence>
<evidence type="ECO:0000313" key="1">
    <source>
        <dbReference type="EMBL" id="EKS50922.1"/>
    </source>
</evidence>
<dbReference type="NCBIfam" id="NF040509">
    <property type="entry name" value="Lacto_palin_RPT"/>
    <property type="match status" value="1"/>
</dbReference>
<proteinExistence type="predicted"/>
<organism evidence="1 2">
    <name type="scientific">Lacticaseibacillus rhamnosus LRHMDP3</name>
    <dbReference type="NCBI Taxonomy" id="1203259"/>
    <lineage>
        <taxon>Bacteria</taxon>
        <taxon>Bacillati</taxon>
        <taxon>Bacillota</taxon>
        <taxon>Bacilli</taxon>
        <taxon>Lactobacillales</taxon>
        <taxon>Lactobacillaceae</taxon>
        <taxon>Lacticaseibacillus</taxon>
    </lineage>
</organism>
<evidence type="ECO:0000313" key="2">
    <source>
        <dbReference type="Proteomes" id="UP000009352"/>
    </source>
</evidence>
<gene>
    <name evidence="1" type="ORF">LRHMDP3_1305</name>
</gene>
<dbReference type="Proteomes" id="UP000009352">
    <property type="component" value="Unassembled WGS sequence"/>
</dbReference>
<dbReference type="AlphaFoldDB" id="A0AB33XUC2"/>
<protein>
    <submittedName>
        <fullName evidence="1">ATP-dependent nuclease, subunit B</fullName>
    </submittedName>
</protein>
<accession>A0AB33XUC2</accession>
<dbReference type="AntiFam" id="ANF00266">
    <property type="entry name" value="DNA repeat translations related to WP_020751851.1"/>
</dbReference>
<reference evidence="1 2" key="1">
    <citation type="journal article" date="2013" name="Genome Announc.">
        <title>Draft Genome Sequence of Staphylococcus simulans UMC-CNS-990, Isolated from a Case of Chronic Bovine Mastitis.</title>
        <authorList>
            <person name="Calcutt M.J."/>
            <person name="Foecking M.F."/>
            <person name="Hsieh H.Y."/>
            <person name="Perry J."/>
            <person name="Stewart G.C."/>
            <person name="Middleton J.R."/>
        </authorList>
    </citation>
    <scope>NUCLEOTIDE SEQUENCE [LARGE SCALE GENOMIC DNA]</scope>
    <source>
        <strain evidence="1 2">LRHMDP3</strain>
    </source>
</reference>
<name>A0AB33XUC2_LACRH</name>